<evidence type="ECO:0000313" key="10">
    <source>
        <dbReference type="Proteomes" id="UP000031620"/>
    </source>
</evidence>
<evidence type="ECO:0000313" key="9">
    <source>
        <dbReference type="EMBL" id="BAP84674.1"/>
    </source>
</evidence>
<protein>
    <submittedName>
        <fullName evidence="9">Major facilitator superfamily transporter</fullName>
    </submittedName>
</protein>
<dbReference type="InterPro" id="IPR036259">
    <property type="entry name" value="MFS_trans_sf"/>
</dbReference>
<dbReference type="Pfam" id="PF07690">
    <property type="entry name" value="MFS_1"/>
    <property type="match status" value="1"/>
</dbReference>
<comment type="subcellular location">
    <subcellularLocation>
        <location evidence="1">Cell membrane</location>
        <topology evidence="1">Multi-pass membrane protein</topology>
    </subcellularLocation>
</comment>
<dbReference type="InterPro" id="IPR011701">
    <property type="entry name" value="MFS"/>
</dbReference>
<comment type="similarity">
    <text evidence="2">Belongs to the major facilitator superfamily.</text>
</comment>
<dbReference type="STRING" id="1291742.LOOC260_100950"/>
<evidence type="ECO:0000256" key="1">
    <source>
        <dbReference type="ARBA" id="ARBA00004651"/>
    </source>
</evidence>
<keyword evidence="5 7" id="KW-1133">Transmembrane helix</keyword>
<evidence type="ECO:0000256" key="3">
    <source>
        <dbReference type="ARBA" id="ARBA00022448"/>
    </source>
</evidence>
<dbReference type="GO" id="GO:0022857">
    <property type="term" value="F:transmembrane transporter activity"/>
    <property type="evidence" value="ECO:0007669"/>
    <property type="project" value="InterPro"/>
</dbReference>
<dbReference type="KEGG" id="lho:LOOC260_100950"/>
<dbReference type="InterPro" id="IPR051788">
    <property type="entry name" value="MFS_Transporter"/>
</dbReference>
<sequence length="392" mass="42399">MATLLLIIIYIAFIGLGIPDSLFGAAWPAIYHEFNLPLSAANYVTLLISGGTIVSSLISAWVINHFGTGKVTAFSTGLTATALLGFSMSSSIWWLCLFAIPLGLGAGAIDTALNNYVALHYQASQMSFLHCFYGIGVSLSPYLMAHALAQNNAWRNGYRMAFYLQLGITILLIVTLPLWQKVHAKHEYTAGKSTTLSFKSIIKVPGVQWVWIIFLGTCAIEFTCGIWGATFLVNTREMVASSAAQIVTLYYLGIMIGRLVSGIVASRVTSWHIIFGGQLILLLGIGMLLLPLSVVLAGTGLFLIGFGNSTVFPNLIFLTPQNFGVDISQSIMGTQMAASYVGTMLMPALFGLLAQKLGSGTLPYFILIMYFVMITATVALVRNLQKRGKYNS</sequence>
<feature type="transmembrane region" description="Helical" evidence="7">
    <location>
        <begin position="160"/>
        <end position="179"/>
    </location>
</feature>
<dbReference type="Gene3D" id="1.20.1250.20">
    <property type="entry name" value="MFS general substrate transporter like domains"/>
    <property type="match status" value="1"/>
</dbReference>
<dbReference type="HOGENOM" id="CLU_021993_2_0_9"/>
<dbReference type="Proteomes" id="UP000031620">
    <property type="component" value="Chromosome"/>
</dbReference>
<dbReference type="EMBL" id="AP014680">
    <property type="protein sequence ID" value="BAP84674.1"/>
    <property type="molecule type" value="Genomic_DNA"/>
</dbReference>
<evidence type="ECO:0000256" key="7">
    <source>
        <dbReference type="SAM" id="Phobius"/>
    </source>
</evidence>
<feature type="transmembrane region" description="Helical" evidence="7">
    <location>
        <begin position="40"/>
        <end position="63"/>
    </location>
</feature>
<gene>
    <name evidence="9" type="ORF">LOOC260_100950</name>
</gene>
<proteinExistence type="inferred from homology"/>
<evidence type="ECO:0000259" key="8">
    <source>
        <dbReference type="PROSITE" id="PS50850"/>
    </source>
</evidence>
<feature type="transmembrane region" description="Helical" evidence="7">
    <location>
        <begin position="128"/>
        <end position="148"/>
    </location>
</feature>
<dbReference type="PROSITE" id="PS50850">
    <property type="entry name" value="MFS"/>
    <property type="match status" value="1"/>
</dbReference>
<dbReference type="RefSeq" id="WP_041092091.1">
    <property type="nucleotide sequence ID" value="NZ_AP014680.1"/>
</dbReference>
<feature type="transmembrane region" description="Helical" evidence="7">
    <location>
        <begin position="70"/>
        <end position="86"/>
    </location>
</feature>
<dbReference type="GO" id="GO:0005886">
    <property type="term" value="C:plasma membrane"/>
    <property type="evidence" value="ECO:0007669"/>
    <property type="project" value="UniProtKB-SubCell"/>
</dbReference>
<name>A0A0A1GUJ3_9LACO</name>
<feature type="domain" description="Major facilitator superfamily (MFS) profile" evidence="8">
    <location>
        <begin position="5"/>
        <end position="387"/>
    </location>
</feature>
<dbReference type="InterPro" id="IPR020846">
    <property type="entry name" value="MFS_dom"/>
</dbReference>
<dbReference type="PANTHER" id="PTHR23514">
    <property type="entry name" value="BYPASS OF STOP CODON PROTEIN 6"/>
    <property type="match status" value="1"/>
</dbReference>
<keyword evidence="6 7" id="KW-0472">Membrane</keyword>
<feature type="transmembrane region" description="Helical" evidence="7">
    <location>
        <begin position="296"/>
        <end position="317"/>
    </location>
</feature>
<evidence type="ECO:0000256" key="2">
    <source>
        <dbReference type="ARBA" id="ARBA00008335"/>
    </source>
</evidence>
<organism evidence="9 10">
    <name type="scientific">Paucilactobacillus hokkaidonensis JCM 18461</name>
    <dbReference type="NCBI Taxonomy" id="1291742"/>
    <lineage>
        <taxon>Bacteria</taxon>
        <taxon>Bacillati</taxon>
        <taxon>Bacillota</taxon>
        <taxon>Bacilli</taxon>
        <taxon>Lactobacillales</taxon>
        <taxon>Lactobacillaceae</taxon>
        <taxon>Paucilactobacillus</taxon>
    </lineage>
</organism>
<dbReference type="AlphaFoldDB" id="A0A0A1GUJ3"/>
<feature type="transmembrane region" description="Helical" evidence="7">
    <location>
        <begin position="361"/>
        <end position="381"/>
    </location>
</feature>
<evidence type="ECO:0000256" key="6">
    <source>
        <dbReference type="ARBA" id="ARBA00023136"/>
    </source>
</evidence>
<accession>A0A0A1GUJ3</accession>
<dbReference type="SUPFAM" id="SSF103473">
    <property type="entry name" value="MFS general substrate transporter"/>
    <property type="match status" value="1"/>
</dbReference>
<evidence type="ECO:0000256" key="5">
    <source>
        <dbReference type="ARBA" id="ARBA00022989"/>
    </source>
</evidence>
<feature type="transmembrane region" description="Helical" evidence="7">
    <location>
        <begin position="337"/>
        <end position="355"/>
    </location>
</feature>
<feature type="transmembrane region" description="Helical" evidence="7">
    <location>
        <begin position="209"/>
        <end position="233"/>
    </location>
</feature>
<evidence type="ECO:0000256" key="4">
    <source>
        <dbReference type="ARBA" id="ARBA00022692"/>
    </source>
</evidence>
<feature type="transmembrane region" description="Helical" evidence="7">
    <location>
        <begin position="239"/>
        <end position="260"/>
    </location>
</feature>
<keyword evidence="4 7" id="KW-0812">Transmembrane</keyword>
<reference evidence="9 10" key="1">
    <citation type="submission" date="2014-11" db="EMBL/GenBank/DDBJ databases">
        <title>Complete genome sequence and analysis of Lactobacillus hokkaidonensis LOOC260T.</title>
        <authorList>
            <person name="Tanizawa Y."/>
            <person name="Tohno M."/>
            <person name="Kaminuma E."/>
            <person name="Nakamura Y."/>
            <person name="Arita M."/>
        </authorList>
    </citation>
    <scope>NUCLEOTIDE SEQUENCE [LARGE SCALE GENOMIC DNA]</scope>
    <source>
        <strain evidence="9 10">LOOC260</strain>
    </source>
</reference>
<feature type="transmembrane region" description="Helical" evidence="7">
    <location>
        <begin position="92"/>
        <end position="116"/>
    </location>
</feature>
<feature type="transmembrane region" description="Helical" evidence="7">
    <location>
        <begin position="272"/>
        <end position="290"/>
    </location>
</feature>
<dbReference type="PANTHER" id="PTHR23514:SF3">
    <property type="entry name" value="BYPASS OF STOP CODON PROTEIN 6"/>
    <property type="match status" value="1"/>
</dbReference>
<keyword evidence="3" id="KW-0813">Transport</keyword>